<evidence type="ECO:0000256" key="1">
    <source>
        <dbReference type="SAM" id="SignalP"/>
    </source>
</evidence>
<protein>
    <submittedName>
        <fullName evidence="2">Uncharacterized protein</fullName>
    </submittedName>
</protein>
<proteinExistence type="predicted"/>
<evidence type="ECO:0000313" key="2">
    <source>
        <dbReference type="EMBL" id="OEU20239.1"/>
    </source>
</evidence>
<name>A0A1E7FPY0_9STRA</name>
<keyword evidence="1" id="KW-0732">Signal</keyword>
<feature type="chain" id="PRO_5009193422" evidence="1">
    <location>
        <begin position="22"/>
        <end position="144"/>
    </location>
</feature>
<dbReference type="InParanoid" id="A0A1E7FPY0"/>
<dbReference type="OrthoDB" id="50383at2759"/>
<dbReference type="AlphaFoldDB" id="A0A1E7FPY0"/>
<organism evidence="2 3">
    <name type="scientific">Fragilariopsis cylindrus CCMP1102</name>
    <dbReference type="NCBI Taxonomy" id="635003"/>
    <lineage>
        <taxon>Eukaryota</taxon>
        <taxon>Sar</taxon>
        <taxon>Stramenopiles</taxon>
        <taxon>Ochrophyta</taxon>
        <taxon>Bacillariophyta</taxon>
        <taxon>Bacillariophyceae</taxon>
        <taxon>Bacillariophycidae</taxon>
        <taxon>Bacillariales</taxon>
        <taxon>Bacillariaceae</taxon>
        <taxon>Fragilariopsis</taxon>
    </lineage>
</organism>
<dbReference type="Proteomes" id="UP000095751">
    <property type="component" value="Unassembled WGS sequence"/>
</dbReference>
<dbReference type="KEGG" id="fcy:FRACYDRAFT_274701"/>
<sequence length="144" mass="14696">MMKLTPLLSALLLVAVNGSHYEKPPCQSDEKAVQIMGVEGIFCSPLCSDAGKCPMDVPDGVTAAPSCALKAPTGEGYCAILCSAGNENENGLRGVVVGAGQCGPKMTCSPIPNSGGLGLCDYSESQQLMVDMNSVIQVGVATVD</sequence>
<feature type="signal peptide" evidence="1">
    <location>
        <begin position="1"/>
        <end position="21"/>
    </location>
</feature>
<keyword evidence="3" id="KW-1185">Reference proteome</keyword>
<dbReference type="EMBL" id="KV784355">
    <property type="protein sequence ID" value="OEU20239.1"/>
    <property type="molecule type" value="Genomic_DNA"/>
</dbReference>
<accession>A0A1E7FPY0</accession>
<evidence type="ECO:0000313" key="3">
    <source>
        <dbReference type="Proteomes" id="UP000095751"/>
    </source>
</evidence>
<gene>
    <name evidence="2" type="ORF">FRACYDRAFT_274701</name>
</gene>
<reference evidence="2 3" key="1">
    <citation type="submission" date="2016-09" db="EMBL/GenBank/DDBJ databases">
        <title>Extensive genetic diversity and differential bi-allelic expression allows diatom success in the polar Southern Ocean.</title>
        <authorList>
            <consortium name="DOE Joint Genome Institute"/>
            <person name="Mock T."/>
            <person name="Otillar R.P."/>
            <person name="Strauss J."/>
            <person name="Dupont C."/>
            <person name="Frickenhaus S."/>
            <person name="Maumus F."/>
            <person name="Mcmullan M."/>
            <person name="Sanges R."/>
            <person name="Schmutz J."/>
            <person name="Toseland A."/>
            <person name="Valas R."/>
            <person name="Veluchamy A."/>
            <person name="Ward B.J."/>
            <person name="Allen A."/>
            <person name="Barry K."/>
            <person name="Falciatore A."/>
            <person name="Ferrante M."/>
            <person name="Fortunato A.E."/>
            <person name="Gloeckner G."/>
            <person name="Gruber A."/>
            <person name="Hipkin R."/>
            <person name="Janech M."/>
            <person name="Kroth P."/>
            <person name="Leese F."/>
            <person name="Lindquist E."/>
            <person name="Lyon B.R."/>
            <person name="Martin J."/>
            <person name="Mayer C."/>
            <person name="Parker M."/>
            <person name="Quesneville H."/>
            <person name="Raymond J."/>
            <person name="Uhlig C."/>
            <person name="Valentin K.U."/>
            <person name="Worden A.Z."/>
            <person name="Armbrust E.V."/>
            <person name="Bowler C."/>
            <person name="Green B."/>
            <person name="Moulton V."/>
            <person name="Van Oosterhout C."/>
            <person name="Grigoriev I."/>
        </authorList>
    </citation>
    <scope>NUCLEOTIDE SEQUENCE [LARGE SCALE GENOMIC DNA]</scope>
    <source>
        <strain evidence="2 3">CCMP1102</strain>
    </source>
</reference>